<evidence type="ECO:0000313" key="3">
    <source>
        <dbReference type="Proteomes" id="UP000572377"/>
    </source>
</evidence>
<organism evidence="2 3">
    <name type="scientific">Halovulum dunhuangense</name>
    <dbReference type="NCBI Taxonomy" id="1505036"/>
    <lineage>
        <taxon>Bacteria</taxon>
        <taxon>Pseudomonadati</taxon>
        <taxon>Pseudomonadota</taxon>
        <taxon>Alphaproteobacteria</taxon>
        <taxon>Rhodobacterales</taxon>
        <taxon>Paracoccaceae</taxon>
        <taxon>Halovulum</taxon>
    </lineage>
</organism>
<protein>
    <submittedName>
        <fullName evidence="2">Uncharacterized protein</fullName>
    </submittedName>
</protein>
<keyword evidence="1" id="KW-0812">Transmembrane</keyword>
<dbReference type="Proteomes" id="UP000572377">
    <property type="component" value="Unassembled WGS sequence"/>
</dbReference>
<proteinExistence type="predicted"/>
<dbReference type="AlphaFoldDB" id="A0A849L2A2"/>
<dbReference type="EMBL" id="JABFBC010000001">
    <property type="protein sequence ID" value="NNU80446.1"/>
    <property type="molecule type" value="Genomic_DNA"/>
</dbReference>
<reference evidence="2 3" key="1">
    <citation type="submission" date="2020-05" db="EMBL/GenBank/DDBJ databases">
        <title>Gimesia benthica sp. nov., a novel planctomycete isolated from a deep-sea water sample of the Northwest Indian Ocean.</title>
        <authorList>
            <person name="Wang J."/>
            <person name="Ruan C."/>
            <person name="Song L."/>
            <person name="Zhu Y."/>
            <person name="Li A."/>
            <person name="Zheng X."/>
            <person name="Wang L."/>
            <person name="Lu Z."/>
            <person name="Huang Y."/>
            <person name="Du W."/>
            <person name="Zhou Y."/>
            <person name="Huang L."/>
            <person name="Dai X."/>
        </authorList>
    </citation>
    <scope>NUCLEOTIDE SEQUENCE [LARGE SCALE GENOMIC DNA]</scope>
    <source>
        <strain evidence="2 3">YYQ-30</strain>
    </source>
</reference>
<evidence type="ECO:0000256" key="1">
    <source>
        <dbReference type="SAM" id="Phobius"/>
    </source>
</evidence>
<dbReference type="RefSeq" id="WP_171324219.1">
    <property type="nucleotide sequence ID" value="NZ_JABFBC010000001.1"/>
</dbReference>
<comment type="caution">
    <text evidence="2">The sequence shown here is derived from an EMBL/GenBank/DDBJ whole genome shotgun (WGS) entry which is preliminary data.</text>
</comment>
<feature type="transmembrane region" description="Helical" evidence="1">
    <location>
        <begin position="63"/>
        <end position="82"/>
    </location>
</feature>
<gene>
    <name evidence="2" type="ORF">HMH01_08330</name>
</gene>
<sequence length="123" mass="12402">MTLTPLLTIGAYVGLYSGSGPYGGLAENPMAVAGLAQAYPLMGLVAVAMWMGAHGPAPRRFSLLAIAAHCVPLSALAMLWGPIMASPIAPAVPLSFLIHGGGIAAELVSLRVGHGRNRTGATG</sequence>
<feature type="transmembrane region" description="Helical" evidence="1">
    <location>
        <begin position="30"/>
        <end position="51"/>
    </location>
</feature>
<keyword evidence="1" id="KW-0472">Membrane</keyword>
<keyword evidence="3" id="KW-1185">Reference proteome</keyword>
<evidence type="ECO:0000313" key="2">
    <source>
        <dbReference type="EMBL" id="NNU80446.1"/>
    </source>
</evidence>
<name>A0A849L2A2_9RHOB</name>
<accession>A0A849L2A2</accession>
<feature type="transmembrane region" description="Helical" evidence="1">
    <location>
        <begin position="88"/>
        <end position="108"/>
    </location>
</feature>
<keyword evidence="1" id="KW-1133">Transmembrane helix</keyword>